<accession>A0A9D3WM80</accession>
<dbReference type="EMBL" id="JAIQCV010000001">
    <property type="protein sequence ID" value="KAH1131617.1"/>
    <property type="molecule type" value="Genomic_DNA"/>
</dbReference>
<dbReference type="Proteomes" id="UP000828251">
    <property type="component" value="Unassembled WGS sequence"/>
</dbReference>
<organism evidence="1 2">
    <name type="scientific">Gossypium stocksii</name>
    <dbReference type="NCBI Taxonomy" id="47602"/>
    <lineage>
        <taxon>Eukaryota</taxon>
        <taxon>Viridiplantae</taxon>
        <taxon>Streptophyta</taxon>
        <taxon>Embryophyta</taxon>
        <taxon>Tracheophyta</taxon>
        <taxon>Spermatophyta</taxon>
        <taxon>Magnoliopsida</taxon>
        <taxon>eudicotyledons</taxon>
        <taxon>Gunneridae</taxon>
        <taxon>Pentapetalae</taxon>
        <taxon>rosids</taxon>
        <taxon>malvids</taxon>
        <taxon>Malvales</taxon>
        <taxon>Malvaceae</taxon>
        <taxon>Malvoideae</taxon>
        <taxon>Gossypium</taxon>
    </lineage>
</organism>
<reference evidence="1 2" key="1">
    <citation type="journal article" date="2021" name="Plant Biotechnol. J.">
        <title>Multi-omics assisted identification of the key and species-specific regulatory components of drought-tolerant mechanisms in Gossypium stocksii.</title>
        <authorList>
            <person name="Yu D."/>
            <person name="Ke L."/>
            <person name="Zhang D."/>
            <person name="Wu Y."/>
            <person name="Sun Y."/>
            <person name="Mei J."/>
            <person name="Sun J."/>
            <person name="Sun Y."/>
        </authorList>
    </citation>
    <scope>NUCLEOTIDE SEQUENCE [LARGE SCALE GENOMIC DNA]</scope>
    <source>
        <strain evidence="2">cv. E1</strain>
        <tissue evidence="1">Leaf</tissue>
    </source>
</reference>
<evidence type="ECO:0000313" key="2">
    <source>
        <dbReference type="Proteomes" id="UP000828251"/>
    </source>
</evidence>
<keyword evidence="2" id="KW-1185">Reference proteome</keyword>
<name>A0A9D3WM80_9ROSI</name>
<sequence>MALKLDMSKAYDRVEWPFIKGVFWWQKSHGKRGIHWCNWNSLCVPKDEGGMEFRNFNSFNIALLAKQGWRLLRNPNSLLARTLKAKYFKDLDFLNSRLGNVPSLTWQSIWSAKGLLMKGMGWSIGDGKKVSI</sequence>
<dbReference type="AlphaFoldDB" id="A0A9D3WM80"/>
<proteinExistence type="predicted"/>
<protein>
    <recommendedName>
        <fullName evidence="3">Reverse transcriptase domain-containing protein</fullName>
    </recommendedName>
</protein>
<comment type="caution">
    <text evidence="1">The sequence shown here is derived from an EMBL/GenBank/DDBJ whole genome shotgun (WGS) entry which is preliminary data.</text>
</comment>
<evidence type="ECO:0008006" key="3">
    <source>
        <dbReference type="Google" id="ProtNLM"/>
    </source>
</evidence>
<dbReference type="OrthoDB" id="1734132at2759"/>
<gene>
    <name evidence="1" type="ORF">J1N35_002995</name>
</gene>
<evidence type="ECO:0000313" key="1">
    <source>
        <dbReference type="EMBL" id="KAH1131617.1"/>
    </source>
</evidence>